<comment type="caution">
    <text evidence="13">The sequence shown here is derived from an EMBL/GenBank/DDBJ whole genome shotgun (WGS) entry which is preliminary data.</text>
</comment>
<dbReference type="GO" id="GO:0051287">
    <property type="term" value="F:NAD binding"/>
    <property type="evidence" value="ECO:0007669"/>
    <property type="project" value="UniProtKB-UniRule"/>
</dbReference>
<dbReference type="InterPro" id="IPR010758">
    <property type="entry name" value="Trans-2-enoyl-CoA_reductase"/>
</dbReference>
<feature type="binding site" evidence="9">
    <location>
        <begin position="127"/>
        <end position="128"/>
    </location>
    <ligand>
        <name>NAD(+)</name>
        <dbReference type="ChEBI" id="CHEBI:57540"/>
    </ligand>
</feature>
<evidence type="ECO:0000313" key="13">
    <source>
        <dbReference type="EMBL" id="MCD1655651.1"/>
    </source>
</evidence>
<evidence type="ECO:0000313" key="14">
    <source>
        <dbReference type="Proteomes" id="UP001198163"/>
    </source>
</evidence>
<protein>
    <recommendedName>
        <fullName evidence="9">Trans-2-enoyl-CoA reductase [NADH]</fullName>
        <shortName evidence="9">TER</shortName>
        <ecNumber evidence="9">1.3.1.44</ecNumber>
    </recommendedName>
</protein>
<feature type="domain" description="Enoyl reductase FAD binding" evidence="10">
    <location>
        <begin position="341"/>
        <end position="412"/>
    </location>
</feature>
<evidence type="ECO:0000256" key="7">
    <source>
        <dbReference type="ARBA" id="ARBA00023160"/>
    </source>
</evidence>
<evidence type="ECO:0000259" key="10">
    <source>
        <dbReference type="Pfam" id="PF07055"/>
    </source>
</evidence>
<keyword evidence="4 9" id="KW-0560">Oxidoreductase</keyword>
<dbReference type="GO" id="GO:0050343">
    <property type="term" value="F:trans-2-enoyl-CoA reductase (NADH) activity"/>
    <property type="evidence" value="ECO:0007669"/>
    <property type="project" value="UniProtKB-UniRule"/>
</dbReference>
<dbReference type="InterPro" id="IPR024906">
    <property type="entry name" value="Eno_Rdtase_FAD-bd_dom"/>
</dbReference>
<comment type="function">
    <text evidence="9">Involved in the fatty acid synthesis (FAS II). Catalyzes the reduction of a carbon-carbon double bond in an enoyl moiety that is covalently linked to a coenzyme A (CoA).</text>
</comment>
<keyword evidence="2 9" id="KW-0444">Lipid biosynthesis</keyword>
<comment type="similarity">
    <text evidence="9">Belongs to the TER reductase family.</text>
</comment>
<dbReference type="Pfam" id="PF12241">
    <property type="entry name" value="Enoyl_reductase"/>
    <property type="match status" value="1"/>
</dbReference>
<feature type="site" description="Plays an important role in discriminating NADH against NADPH" evidence="9">
    <location>
        <position position="91"/>
    </location>
</feature>
<keyword evidence="14" id="KW-1185">Reference proteome</keyword>
<dbReference type="GO" id="GO:0004318">
    <property type="term" value="F:enoyl-[acyl-carrier-protein] reductase (NADH) activity"/>
    <property type="evidence" value="ECO:0007669"/>
    <property type="project" value="TreeGrafter"/>
</dbReference>
<sequence length="418" mass="44198">MIVKPMIRSNICINAHPAGCAKEVENQIAYVQSKNSSRKRTPGAPVSGGSFASSRPLKAVLVLGCSTGYGLASRIAASFGYGAATIGVSFEKEGSEATSGTPGWYNNLAFDRAAKKANIPSVTLNGDAFSDAVRAQVIEEAKKMGVQFDLVVYSLASPVRTDPDTGVLYKSVLKPFGKPFSGLTIDTMTGKLSVMSADPASEEEAAETIKVMGGEDWARWMKQLSAAGVLASGCTTVAYSYIGPAVSHAIYRDGTIGGAKKHLEKTARDMNAVLAKEIGGAAYVSVNKGLVTRSSAVIPIIPLYLSVLFKVMKEKGNHEGCIEQIERLYAERLYAGTAVPVDGEGLIRIDDWEMDPAVQAEVDKGMAALSSAGYDAIDDEHGGNLCDLAGYRHDFLAANGFDVAGVDYSADVPRMDVI</sequence>
<dbReference type="NCBIfam" id="NF010177">
    <property type="entry name" value="PRK13656.1"/>
    <property type="match status" value="1"/>
</dbReference>
<dbReference type="Gene3D" id="3.40.50.720">
    <property type="entry name" value="NAD(P)-binding Rossmann-like Domain"/>
    <property type="match status" value="1"/>
</dbReference>
<feature type="binding site" evidence="9">
    <location>
        <begin position="155"/>
        <end position="156"/>
    </location>
    <ligand>
        <name>NAD(+)</name>
        <dbReference type="ChEBI" id="CHEBI:57540"/>
    </ligand>
</feature>
<dbReference type="EMBL" id="JAINWA010000003">
    <property type="protein sequence ID" value="MCD1655651.1"/>
    <property type="molecule type" value="Genomic_DNA"/>
</dbReference>
<keyword evidence="6 9" id="KW-0443">Lipid metabolism</keyword>
<dbReference type="AlphaFoldDB" id="A0AAE3EJT0"/>
<feature type="binding site" evidence="9">
    <location>
        <position position="241"/>
    </location>
    <ligand>
        <name>substrate</name>
    </ligand>
</feature>
<keyword evidence="3 9" id="KW-0276">Fatty acid metabolism</keyword>
<evidence type="ECO:0000259" key="11">
    <source>
        <dbReference type="Pfam" id="PF12241"/>
    </source>
</evidence>
<reference evidence="13" key="1">
    <citation type="submission" date="2021-08" db="EMBL/GenBank/DDBJ databases">
        <title>Comparative analyses of Brucepasteria parasyntrophica and Teretinema zuelzerae.</title>
        <authorList>
            <person name="Song Y."/>
            <person name="Brune A."/>
        </authorList>
    </citation>
    <scope>NUCLEOTIDE SEQUENCE</scope>
    <source>
        <strain evidence="13">DSM 1903</strain>
    </source>
</reference>
<evidence type="ECO:0000259" key="12">
    <source>
        <dbReference type="Pfam" id="PF12242"/>
    </source>
</evidence>
<feature type="binding site" evidence="9">
    <location>
        <begin position="90"/>
        <end position="91"/>
    </location>
    <ligand>
        <name>NAD(+)</name>
        <dbReference type="ChEBI" id="CHEBI:57540"/>
    </ligand>
</feature>
<evidence type="ECO:0000256" key="2">
    <source>
        <dbReference type="ARBA" id="ARBA00022516"/>
    </source>
</evidence>
<dbReference type="RefSeq" id="WP_230757214.1">
    <property type="nucleotide sequence ID" value="NZ_JAINWA010000003.1"/>
</dbReference>
<accession>A0AAE3EJT0</accession>
<proteinExistence type="inferred from homology"/>
<organism evidence="13 14">
    <name type="scientific">Teretinema zuelzerae</name>
    <dbReference type="NCBI Taxonomy" id="156"/>
    <lineage>
        <taxon>Bacteria</taxon>
        <taxon>Pseudomonadati</taxon>
        <taxon>Spirochaetota</taxon>
        <taxon>Spirochaetia</taxon>
        <taxon>Spirochaetales</taxon>
        <taxon>Treponemataceae</taxon>
        <taxon>Teretinema</taxon>
    </lineage>
</organism>
<evidence type="ECO:0000256" key="5">
    <source>
        <dbReference type="ARBA" id="ARBA00023027"/>
    </source>
</evidence>
<evidence type="ECO:0000256" key="8">
    <source>
        <dbReference type="ARBA" id="ARBA00048302"/>
    </source>
</evidence>
<dbReference type="PANTHER" id="PTHR37480">
    <property type="entry name" value="ENOYL-[ACYL-CARRIER-PROTEIN] REDUCTASE [NADH]"/>
    <property type="match status" value="1"/>
</dbReference>
<keyword evidence="5 9" id="KW-0520">NAD</keyword>
<evidence type="ECO:0000256" key="9">
    <source>
        <dbReference type="HAMAP-Rule" id="MF_01838"/>
    </source>
</evidence>
<dbReference type="NCBIfam" id="NF043048">
    <property type="entry name" value="EnoyACPredFabV"/>
    <property type="match status" value="1"/>
</dbReference>
<feature type="binding site" evidence="9">
    <location>
        <begin position="290"/>
        <end position="292"/>
    </location>
    <ligand>
        <name>NAD(+)</name>
        <dbReference type="ChEBI" id="CHEBI:57540"/>
    </ligand>
</feature>
<dbReference type="Proteomes" id="UP001198163">
    <property type="component" value="Unassembled WGS sequence"/>
</dbReference>
<dbReference type="Pfam" id="PF12242">
    <property type="entry name" value="Eno-Rase_NADH_b"/>
    <property type="match status" value="1"/>
</dbReference>
<feature type="active site" description="Proton donor" evidence="9">
    <location>
        <position position="251"/>
    </location>
</feature>
<comment type="pathway">
    <text evidence="9">Lipid metabolism; fatty acid biosynthesis.</text>
</comment>
<feature type="domain" description="Trans-2-enoyl-CoA reductase catalytic" evidence="11">
    <location>
        <begin position="99"/>
        <end position="334"/>
    </location>
</feature>
<evidence type="ECO:0000256" key="3">
    <source>
        <dbReference type="ARBA" id="ARBA00022832"/>
    </source>
</evidence>
<comment type="subunit">
    <text evidence="1 9">Monomer.</text>
</comment>
<evidence type="ECO:0000256" key="1">
    <source>
        <dbReference type="ARBA" id="ARBA00011245"/>
    </source>
</evidence>
<dbReference type="GO" id="GO:0006633">
    <property type="term" value="P:fatty acid biosynthetic process"/>
    <property type="evidence" value="ECO:0007669"/>
    <property type="project" value="UniProtKB-UniRule"/>
</dbReference>
<name>A0AAE3EJT0_9SPIR</name>
<dbReference type="EC" id="1.3.1.44" evidence="9"/>
<keyword evidence="7 9" id="KW-0275">Fatty acid biosynthesis</keyword>
<dbReference type="PANTHER" id="PTHR37480:SF1">
    <property type="entry name" value="ENOYL-[ACYL-CARRIER-PROTEIN] REDUCTASE [NADH]"/>
    <property type="match status" value="1"/>
</dbReference>
<evidence type="ECO:0000256" key="4">
    <source>
        <dbReference type="ARBA" id="ARBA00023002"/>
    </source>
</evidence>
<feature type="domain" description="Trans-2-enoyl-CoA reductase-like NAD(P)H binding" evidence="12">
    <location>
        <begin position="2"/>
        <end position="96"/>
    </location>
</feature>
<dbReference type="InterPro" id="IPR050048">
    <property type="entry name" value="FabV-like_NADH_b"/>
</dbReference>
<feature type="binding site" evidence="9">
    <location>
        <begin position="64"/>
        <end position="69"/>
    </location>
    <ligand>
        <name>NAD(+)</name>
        <dbReference type="ChEBI" id="CHEBI:57540"/>
    </ligand>
</feature>
<comment type="catalytic activity">
    <reaction evidence="8 9">
        <text>a 2,3-saturated acyl-CoA + NAD(+) = a (2E)-enoyl-CoA + NADH + H(+)</text>
        <dbReference type="Rhea" id="RHEA:18177"/>
        <dbReference type="ChEBI" id="CHEBI:15378"/>
        <dbReference type="ChEBI" id="CHEBI:57540"/>
        <dbReference type="ChEBI" id="CHEBI:57945"/>
        <dbReference type="ChEBI" id="CHEBI:58856"/>
        <dbReference type="ChEBI" id="CHEBI:65111"/>
        <dbReference type="EC" id="1.3.1.44"/>
    </reaction>
</comment>
<gene>
    <name evidence="9" type="primary">fabV</name>
    <name evidence="13" type="ORF">K7J14_13210</name>
</gene>
<evidence type="ECO:0000256" key="6">
    <source>
        <dbReference type="ARBA" id="ARBA00023098"/>
    </source>
</evidence>
<dbReference type="InterPro" id="IPR024910">
    <property type="entry name" value="Enoyl-CoA_Rdtase_cat_dom"/>
</dbReference>
<dbReference type="HAMAP" id="MF_01838">
    <property type="entry name" value="FabV_reductase"/>
    <property type="match status" value="1"/>
</dbReference>
<feature type="binding site" evidence="9">
    <location>
        <position position="260"/>
    </location>
    <ligand>
        <name>NAD(+)</name>
        <dbReference type="ChEBI" id="CHEBI:57540"/>
    </ligand>
</feature>
<dbReference type="Pfam" id="PF07055">
    <property type="entry name" value="Eno-Rase_FAD_bd"/>
    <property type="match status" value="1"/>
</dbReference>